<feature type="transmembrane region" description="Helical" evidence="6">
    <location>
        <begin position="766"/>
        <end position="789"/>
    </location>
</feature>
<feature type="transmembrane region" description="Helical" evidence="6">
    <location>
        <begin position="464"/>
        <end position="491"/>
    </location>
</feature>
<dbReference type="RefSeq" id="WP_269817152.1">
    <property type="nucleotide sequence ID" value="NZ_CP114976.1"/>
</dbReference>
<feature type="transmembrane region" description="Helical" evidence="6">
    <location>
        <begin position="354"/>
        <end position="377"/>
    </location>
</feature>
<feature type="transmembrane region" description="Helical" evidence="6">
    <location>
        <begin position="305"/>
        <end position="334"/>
    </location>
</feature>
<name>A0AAE9VLF1_9GAMM</name>
<evidence type="ECO:0000256" key="5">
    <source>
        <dbReference type="ARBA" id="ARBA00023136"/>
    </source>
</evidence>
<dbReference type="KEGG" id="dce:O6P33_07400"/>
<reference evidence="8 9" key="1">
    <citation type="submission" date="2022-12" db="EMBL/GenBank/DDBJ databases">
        <title>Coexistence and Characterization of a Novel Tigecycline Resistance gene tet(X) variant and blaNDM-1 in a Pseudomonas caeni Isolate of Chicken Origin.</title>
        <authorList>
            <person name="Lu X."/>
            <person name="Zhang L."/>
            <person name="Li R."/>
            <person name="Wang Z."/>
        </authorList>
    </citation>
    <scope>NUCLEOTIDE SEQUENCE [LARGE SCALE GENOMIC DNA]</scope>
    <source>
        <strain evidence="8 9">CE14</strain>
    </source>
</reference>
<gene>
    <name evidence="8" type="ORF">O6P33_07400</name>
</gene>
<keyword evidence="9" id="KW-1185">Reference proteome</keyword>
<keyword evidence="4 6" id="KW-1133">Transmembrane helix</keyword>
<feature type="transmembrane region" description="Helical" evidence="6">
    <location>
        <begin position="389"/>
        <end position="414"/>
    </location>
</feature>
<dbReference type="GO" id="GO:0005886">
    <property type="term" value="C:plasma membrane"/>
    <property type="evidence" value="ECO:0007669"/>
    <property type="project" value="UniProtKB-SubCell"/>
</dbReference>
<evidence type="ECO:0000313" key="9">
    <source>
        <dbReference type="Proteomes" id="UP001212189"/>
    </source>
</evidence>
<protein>
    <submittedName>
        <fullName evidence="8">FtsX-like permease family protein</fullName>
    </submittedName>
</protein>
<evidence type="ECO:0000313" key="8">
    <source>
        <dbReference type="EMBL" id="WBE24210.1"/>
    </source>
</evidence>
<proteinExistence type="predicted"/>
<dbReference type="PANTHER" id="PTHR30287:SF1">
    <property type="entry name" value="INNER MEMBRANE PROTEIN"/>
    <property type="match status" value="1"/>
</dbReference>
<keyword evidence="5 6" id="KW-0472">Membrane</keyword>
<dbReference type="Proteomes" id="UP001212189">
    <property type="component" value="Chromosome"/>
</dbReference>
<dbReference type="PANTHER" id="PTHR30287">
    <property type="entry name" value="MEMBRANE COMPONENT OF PREDICTED ABC SUPERFAMILY METABOLITE UPTAKE TRANSPORTER"/>
    <property type="match status" value="1"/>
</dbReference>
<evidence type="ECO:0000256" key="3">
    <source>
        <dbReference type="ARBA" id="ARBA00022692"/>
    </source>
</evidence>
<sequence length="837" mass="91772">MQLTFSALLKLAAKQLVRERRTPELRILLFALVIAVASSSTIGHFAERLQGAMQLSAGEFLAADLVLSSSEPPQPEQLNTAPSQHLNSAQTVQFASMLATQNDLQLASVKAVDNSYPLRGQLRSSTQLYAEELTGGRPQPGEVWLDAELLNSLALSLGDTVQIGSAEFTVARILTYEPDRAGNLLSFTPRAMINQADLAAADVLQPGSRVRYRQLWSGDAELIKQQRQALQDTLLPHQRMEGLEDGNQQVSSALERAASYLNLASLAAILLAGVAVALSANRYARQRFDQAALLRCFGLSRRHTLWLFCLQLLLLGLFASLIGTLIGWLTQFALFELLANLLPNDIPAGSLQPFITGVATSAVMLAGFALPPLISLGRIAPLRVLRRDLIPLAPATWLLYGSVLIALAALMWQLNLDMRLTSALLVGGGGAALVLGTSLFFALKSLRFWLAKRGLAWRLSLGHLLRYPLNSVGQIMAFALILLSMALIVLLRSELLDNWQAQLPVQAPNHFAVNILPAQQPAFSAHLESISNNAAPLYPVILGRLTQLNGQQASQLFDADARVMRTLQRDLNLTWTEQLPDNNQVVAGQWWSDSSPMNIAQGSYQVSLERDLAKELKVTVGDQLTFHIGGKDYPAHISSLRTVDWNSMQPNFFVIFNPQQMGDVAHTYMTSFYLPEHSEQARIDLSKRFPSVSLLQVDAVLRQLRDILAQVTLAIELILLFVLAAGITVLVAGLQSTLTERVQQGALLRALGASRKLLLQSQRNEFALIGTCSGLLAWLGCEISSYILYRFAFDLVWQPHPWLIVLPIIGAVLISAVGMLGTRQVVRSSPLQILRNS</sequence>
<dbReference type="InterPro" id="IPR038766">
    <property type="entry name" value="Membrane_comp_ABC_pdt"/>
</dbReference>
<feature type="transmembrane region" description="Helical" evidence="6">
    <location>
        <begin position="711"/>
        <end position="734"/>
    </location>
</feature>
<feature type="domain" description="ABC3 transporter permease C-terminal" evidence="7">
    <location>
        <begin position="263"/>
        <end position="378"/>
    </location>
</feature>
<evidence type="ECO:0000256" key="4">
    <source>
        <dbReference type="ARBA" id="ARBA00022989"/>
    </source>
</evidence>
<dbReference type="AlphaFoldDB" id="A0AAE9VLF1"/>
<evidence type="ECO:0000259" key="7">
    <source>
        <dbReference type="Pfam" id="PF02687"/>
    </source>
</evidence>
<accession>A0AAE9VLF1</accession>
<comment type="subcellular location">
    <subcellularLocation>
        <location evidence="1">Cell membrane</location>
        <topology evidence="1">Multi-pass membrane protein</topology>
    </subcellularLocation>
</comment>
<dbReference type="Pfam" id="PF02687">
    <property type="entry name" value="FtsX"/>
    <property type="match status" value="1"/>
</dbReference>
<organism evidence="8 9">
    <name type="scientific">Denitrificimonas caeni</name>
    <dbReference type="NCBI Taxonomy" id="521720"/>
    <lineage>
        <taxon>Bacteria</taxon>
        <taxon>Pseudomonadati</taxon>
        <taxon>Pseudomonadota</taxon>
        <taxon>Gammaproteobacteria</taxon>
        <taxon>Pseudomonadales</taxon>
        <taxon>Pseudomonadaceae</taxon>
        <taxon>Denitrificimonas</taxon>
    </lineage>
</organism>
<feature type="transmembrane region" description="Helical" evidence="6">
    <location>
        <begin position="260"/>
        <end position="284"/>
    </location>
</feature>
<feature type="transmembrane region" description="Helical" evidence="6">
    <location>
        <begin position="27"/>
        <end position="46"/>
    </location>
</feature>
<feature type="transmembrane region" description="Helical" evidence="6">
    <location>
        <begin position="801"/>
        <end position="821"/>
    </location>
</feature>
<feature type="transmembrane region" description="Helical" evidence="6">
    <location>
        <begin position="420"/>
        <end position="443"/>
    </location>
</feature>
<evidence type="ECO:0000256" key="2">
    <source>
        <dbReference type="ARBA" id="ARBA00022475"/>
    </source>
</evidence>
<keyword evidence="3 6" id="KW-0812">Transmembrane</keyword>
<dbReference type="EMBL" id="CP114976">
    <property type="protein sequence ID" value="WBE24210.1"/>
    <property type="molecule type" value="Genomic_DNA"/>
</dbReference>
<dbReference type="InterPro" id="IPR003838">
    <property type="entry name" value="ABC3_permease_C"/>
</dbReference>
<evidence type="ECO:0000256" key="1">
    <source>
        <dbReference type="ARBA" id="ARBA00004651"/>
    </source>
</evidence>
<evidence type="ECO:0000256" key="6">
    <source>
        <dbReference type="SAM" id="Phobius"/>
    </source>
</evidence>
<keyword evidence="2" id="KW-1003">Cell membrane</keyword>